<keyword evidence="2" id="KW-1185">Reference proteome</keyword>
<proteinExistence type="predicted"/>
<comment type="caution">
    <text evidence="1">The sequence shown here is derived from an EMBL/GenBank/DDBJ whole genome shotgun (WGS) entry which is preliminary data.</text>
</comment>
<evidence type="ECO:0000313" key="1">
    <source>
        <dbReference type="EMBL" id="MDT9683395.1"/>
    </source>
</evidence>
<dbReference type="RefSeq" id="WP_315878469.1">
    <property type="nucleotide sequence ID" value="NZ_JAWCTQ010000016.1"/>
</dbReference>
<accession>A0ABU3QKU0</accession>
<evidence type="ECO:0000313" key="2">
    <source>
        <dbReference type="Proteomes" id="UP001250181"/>
    </source>
</evidence>
<sequence length="235" mass="27247">MSKTKENIIVLNSFNHDSEINSDGKYPSGVREKILPYNPNNSISGKFDDEKDTIIELLRLSINDRTRSKATVQIVEKLFYQAMWLSELVAGAVFFNDSDKERLDNVYDTELENRYDEMLSSVKYIVNNHLDEMATVKPISDNTIDSDEYSFLNRVDDFPTIMRIFLTTEVYGTKVEFNNIIAMITGDYCIPKSGVEISDIVYIKEYMYTISDRIGHLLDDGFSYFDEFLDSKLRY</sequence>
<dbReference type="EMBL" id="JAWCTQ010000016">
    <property type="protein sequence ID" value="MDT9683395.1"/>
    <property type="molecule type" value="Genomic_DNA"/>
</dbReference>
<protein>
    <submittedName>
        <fullName evidence="1">Uncharacterized protein</fullName>
    </submittedName>
</protein>
<gene>
    <name evidence="1" type="ORF">RND61_15130</name>
</gene>
<name>A0ABU3QKU0_9ACTN</name>
<dbReference type="Proteomes" id="UP001250181">
    <property type="component" value="Unassembled WGS sequence"/>
</dbReference>
<organism evidence="1 2">
    <name type="scientific">Streptomyces tamarix</name>
    <dbReference type="NCBI Taxonomy" id="3078565"/>
    <lineage>
        <taxon>Bacteria</taxon>
        <taxon>Bacillati</taxon>
        <taxon>Actinomycetota</taxon>
        <taxon>Actinomycetes</taxon>
        <taxon>Kitasatosporales</taxon>
        <taxon>Streptomycetaceae</taxon>
        <taxon>Streptomyces</taxon>
    </lineage>
</organism>
<reference evidence="1 2" key="1">
    <citation type="submission" date="2023-09" db="EMBL/GenBank/DDBJ databases">
        <title>Streptomyces sp. nov.: A antagonism against Alternaria gaisen Producing Streptochlin, Isolated from Tamarix root soil.</title>
        <authorList>
            <person name="Chen Y."/>
        </authorList>
    </citation>
    <scope>NUCLEOTIDE SEQUENCE [LARGE SCALE GENOMIC DNA]</scope>
    <source>
        <strain evidence="1 2">TRM76323</strain>
    </source>
</reference>